<evidence type="ECO:0000256" key="1">
    <source>
        <dbReference type="SAM" id="MobiDB-lite"/>
    </source>
</evidence>
<proteinExistence type="predicted"/>
<evidence type="ECO:0000313" key="2">
    <source>
        <dbReference type="EMBL" id="VEL15406.1"/>
    </source>
</evidence>
<comment type="caution">
    <text evidence="2">The sequence shown here is derived from an EMBL/GenBank/DDBJ whole genome shotgun (WGS) entry which is preliminary data.</text>
</comment>
<evidence type="ECO:0000313" key="3">
    <source>
        <dbReference type="Proteomes" id="UP000784294"/>
    </source>
</evidence>
<feature type="compositionally biased region" description="Polar residues" evidence="1">
    <location>
        <begin position="296"/>
        <end position="308"/>
    </location>
</feature>
<protein>
    <submittedName>
        <fullName evidence="2">Uncharacterized protein</fullName>
    </submittedName>
</protein>
<dbReference type="AlphaFoldDB" id="A0A3S4ZYV0"/>
<dbReference type="EMBL" id="CAAALY010024509">
    <property type="protein sequence ID" value="VEL15406.1"/>
    <property type="molecule type" value="Genomic_DNA"/>
</dbReference>
<dbReference type="Proteomes" id="UP000784294">
    <property type="component" value="Unassembled WGS sequence"/>
</dbReference>
<feature type="region of interest" description="Disordered" evidence="1">
    <location>
        <begin position="283"/>
        <end position="313"/>
    </location>
</feature>
<name>A0A3S4ZYV0_9PLAT</name>
<keyword evidence="3" id="KW-1185">Reference proteome</keyword>
<accession>A0A3S4ZYV0</accession>
<gene>
    <name evidence="2" type="ORF">PXEA_LOCUS8846</name>
</gene>
<reference evidence="2" key="1">
    <citation type="submission" date="2018-11" db="EMBL/GenBank/DDBJ databases">
        <authorList>
            <consortium name="Pathogen Informatics"/>
        </authorList>
    </citation>
    <scope>NUCLEOTIDE SEQUENCE</scope>
</reference>
<organism evidence="2 3">
    <name type="scientific">Protopolystoma xenopodis</name>
    <dbReference type="NCBI Taxonomy" id="117903"/>
    <lineage>
        <taxon>Eukaryota</taxon>
        <taxon>Metazoa</taxon>
        <taxon>Spiralia</taxon>
        <taxon>Lophotrochozoa</taxon>
        <taxon>Platyhelminthes</taxon>
        <taxon>Monogenea</taxon>
        <taxon>Polyopisthocotylea</taxon>
        <taxon>Polystomatidea</taxon>
        <taxon>Polystomatidae</taxon>
        <taxon>Protopolystoma</taxon>
    </lineage>
</organism>
<feature type="non-terminal residue" evidence="2">
    <location>
        <position position="1"/>
    </location>
</feature>
<sequence>TSKLQPCLNTRRRYSSAPDTVYSEPFVLATETIFEFLTKVNPDDRLSLRFIQHSLPELRFSSLNSISNIGFNHDCLHRGKNQPKESHSHYYSVHLRECKLLHQRLQAQNLAYACLAEKHRRCQQDITEAHERLARFDELEEGLHSKVNRLRTELEASAKHISNITHELIRYKTKGTPSTAALPIEASSSSADFSLAIQQRADFSCDVGNFKANLSCKIEDDKETSLYQGIDLLSKPQQLLDGNVCKAYDEPAFKVSNFTHIGKLSLEDSLFEEQTSEYMYSSVLKNKTEKDPPNNLDRSTLRNDFSQQTEDEESELSCLRQDNAYTPDTFIELNEGLRPRNALTTGLQSQLDSKAIFCKIPPANESKLRSSPEQLCVDLCLAGSSRMPNCPECPLHLVAINALQGVIVESVPQLTYLADVLRAESVEWTTLLQVNGPSVSDQLECVIETETHEDKASVDLTSIRRLRKAVLDLVELCSLAGAGLSRLTRLDCLLSECQQSLCDMGVMARTTKIGLVDKAADLSLFLLDVRLNPRTFIATDTSHSLATPADPMITEAIPGESVVGAGPEIPADQPDEFSQLFDWFFITCQVSLQWNDDWTACLSLQGAGESKSEAFRKAINGLLGHLEAVGDRLAAALTENDHLRDQLDRERGLVELSRRVENWSSQSADLAHISLTLTQEENDLLEEQVDNNQNSEKTKAGMETRPEDIFVKSIQTFEASGRGDSSGNLLAEKASQFFGYPICLESMLFFHPNL</sequence>